<name>A0A914AR70_PATMI</name>
<protein>
    <submittedName>
        <fullName evidence="2">Uncharacterized protein</fullName>
    </submittedName>
</protein>
<evidence type="ECO:0000256" key="1">
    <source>
        <dbReference type="SAM" id="SignalP"/>
    </source>
</evidence>
<dbReference type="OMA" id="WERYSAY"/>
<proteinExistence type="predicted"/>
<keyword evidence="3" id="KW-1185">Reference proteome</keyword>
<accession>A0A914AR70</accession>
<evidence type="ECO:0000313" key="3">
    <source>
        <dbReference type="Proteomes" id="UP000887568"/>
    </source>
</evidence>
<feature type="signal peptide" evidence="1">
    <location>
        <begin position="1"/>
        <end position="23"/>
    </location>
</feature>
<reference evidence="2" key="1">
    <citation type="submission" date="2022-11" db="UniProtKB">
        <authorList>
            <consortium name="EnsemblMetazoa"/>
        </authorList>
    </citation>
    <scope>IDENTIFICATION</scope>
</reference>
<dbReference type="Proteomes" id="UP000887568">
    <property type="component" value="Unplaced"/>
</dbReference>
<organism evidence="2 3">
    <name type="scientific">Patiria miniata</name>
    <name type="common">Bat star</name>
    <name type="synonym">Asterina miniata</name>
    <dbReference type="NCBI Taxonomy" id="46514"/>
    <lineage>
        <taxon>Eukaryota</taxon>
        <taxon>Metazoa</taxon>
        <taxon>Echinodermata</taxon>
        <taxon>Eleutherozoa</taxon>
        <taxon>Asterozoa</taxon>
        <taxon>Asteroidea</taxon>
        <taxon>Valvatacea</taxon>
        <taxon>Valvatida</taxon>
        <taxon>Asterinidae</taxon>
        <taxon>Patiria</taxon>
    </lineage>
</organism>
<dbReference type="RefSeq" id="XP_038065886.1">
    <property type="nucleotide sequence ID" value="XM_038209958.1"/>
</dbReference>
<dbReference type="OrthoDB" id="6134084at2759"/>
<evidence type="ECO:0000313" key="2">
    <source>
        <dbReference type="EnsemblMetazoa" id="XP_038065886.1"/>
    </source>
</evidence>
<dbReference type="AlphaFoldDB" id="A0A914AR70"/>
<sequence>MKVVLVATLAVVAQCWLIGAVIGESTLDQALRPLYSQLDTFRHQLDAVKALTCKASEWQLVFKGMAGTGFGIYDMWTTASWDENTMGVSGSWRDESLHDGWKSGELNIRRVKLSVGDFKGRRVDLIFDGTGTDIHNWFSQERLISSPWEDVESSTPNYFGVEGDTVEDRRFFINNNYGGCSIDQGWLVVTESNSGTDCEWERPSEEHPYPIIHYSKSASKVVWHNVLNAGDVTVGRADFLTIHVDAK</sequence>
<dbReference type="GeneID" id="119735979"/>
<feature type="chain" id="PRO_5037633695" evidence="1">
    <location>
        <begin position="24"/>
        <end position="247"/>
    </location>
</feature>
<keyword evidence="1" id="KW-0732">Signal</keyword>
<dbReference type="EnsemblMetazoa" id="XM_038209958.1">
    <property type="protein sequence ID" value="XP_038065886.1"/>
    <property type="gene ID" value="LOC119735979"/>
</dbReference>